<reference evidence="5" key="1">
    <citation type="submission" date="2018-05" db="EMBL/GenBank/DDBJ databases">
        <authorList>
            <person name="Lanie J.A."/>
            <person name="Ng W.-L."/>
            <person name="Kazmierczak K.M."/>
            <person name="Andrzejewski T.M."/>
            <person name="Davidsen T.M."/>
            <person name="Wayne K.J."/>
            <person name="Tettelin H."/>
            <person name="Glass J.I."/>
            <person name="Rusch D."/>
            <person name="Podicherti R."/>
            <person name="Tsui H.-C.T."/>
            <person name="Winkler M.E."/>
        </authorList>
    </citation>
    <scope>NUCLEOTIDE SEQUENCE</scope>
</reference>
<dbReference type="SMART" id="SM00344">
    <property type="entry name" value="HTH_ASNC"/>
    <property type="match status" value="1"/>
</dbReference>
<sequence length="158" mass="17927">MSHMLDEIDINILKILQIEGRLPNSELAQRIFLSPSQCLRRLRHLEKTGVVRGYAALLNPQSIGLGVQAYVYVTLEKNGQDSADEFAETIKNWEEILECWAVTGDEDYLMRAIAPSLQDYSDFLMKRLLALPIVSGVRSNILLQELKDSTILPLKQLK</sequence>
<keyword evidence="2" id="KW-0238">DNA-binding</keyword>
<keyword evidence="1" id="KW-0805">Transcription regulation</keyword>
<dbReference type="AlphaFoldDB" id="A0A381SFG3"/>
<dbReference type="InterPro" id="IPR036390">
    <property type="entry name" value="WH_DNA-bd_sf"/>
</dbReference>
<dbReference type="PANTHER" id="PTHR30154:SF46">
    <property type="entry name" value="TRANSCRIPTIONAL REGULATORY PROTEIN"/>
    <property type="match status" value="1"/>
</dbReference>
<dbReference type="InterPro" id="IPR011008">
    <property type="entry name" value="Dimeric_a/b-barrel"/>
</dbReference>
<dbReference type="Gene3D" id="3.30.70.920">
    <property type="match status" value="1"/>
</dbReference>
<feature type="domain" description="HTH asnC-type" evidence="4">
    <location>
        <begin position="5"/>
        <end position="66"/>
    </location>
</feature>
<dbReference type="InterPro" id="IPR019888">
    <property type="entry name" value="Tscrpt_reg_AsnC-like"/>
</dbReference>
<evidence type="ECO:0000256" key="1">
    <source>
        <dbReference type="ARBA" id="ARBA00023015"/>
    </source>
</evidence>
<evidence type="ECO:0000313" key="5">
    <source>
        <dbReference type="EMBL" id="SVA02716.1"/>
    </source>
</evidence>
<dbReference type="EMBL" id="UINC01003032">
    <property type="protein sequence ID" value="SVA02716.1"/>
    <property type="molecule type" value="Genomic_DNA"/>
</dbReference>
<dbReference type="GO" id="GO:0005829">
    <property type="term" value="C:cytosol"/>
    <property type="evidence" value="ECO:0007669"/>
    <property type="project" value="TreeGrafter"/>
</dbReference>
<dbReference type="PRINTS" id="PR00033">
    <property type="entry name" value="HTHASNC"/>
</dbReference>
<keyword evidence="3" id="KW-0804">Transcription</keyword>
<dbReference type="GO" id="GO:0043200">
    <property type="term" value="P:response to amino acid"/>
    <property type="evidence" value="ECO:0007669"/>
    <property type="project" value="TreeGrafter"/>
</dbReference>
<dbReference type="Pfam" id="PF01037">
    <property type="entry name" value="AsnC_trans_reg"/>
    <property type="match status" value="1"/>
</dbReference>
<evidence type="ECO:0000259" key="4">
    <source>
        <dbReference type="PROSITE" id="PS50956"/>
    </source>
</evidence>
<dbReference type="PANTHER" id="PTHR30154">
    <property type="entry name" value="LEUCINE-RESPONSIVE REGULATORY PROTEIN"/>
    <property type="match status" value="1"/>
</dbReference>
<dbReference type="InterPro" id="IPR036388">
    <property type="entry name" value="WH-like_DNA-bd_sf"/>
</dbReference>
<dbReference type="GO" id="GO:0043565">
    <property type="term" value="F:sequence-specific DNA binding"/>
    <property type="evidence" value="ECO:0007669"/>
    <property type="project" value="InterPro"/>
</dbReference>
<dbReference type="InterPro" id="IPR011991">
    <property type="entry name" value="ArsR-like_HTH"/>
</dbReference>
<evidence type="ECO:0000256" key="3">
    <source>
        <dbReference type="ARBA" id="ARBA00023163"/>
    </source>
</evidence>
<dbReference type="PROSITE" id="PS50956">
    <property type="entry name" value="HTH_ASNC_2"/>
    <property type="match status" value="1"/>
</dbReference>
<organism evidence="5">
    <name type="scientific">marine metagenome</name>
    <dbReference type="NCBI Taxonomy" id="408172"/>
    <lineage>
        <taxon>unclassified sequences</taxon>
        <taxon>metagenomes</taxon>
        <taxon>ecological metagenomes</taxon>
    </lineage>
</organism>
<dbReference type="InterPro" id="IPR019887">
    <property type="entry name" value="Tscrpt_reg_AsnC/Lrp_C"/>
</dbReference>
<gene>
    <name evidence="5" type="ORF">METZ01_LOCUS55570</name>
</gene>
<dbReference type="CDD" id="cd00090">
    <property type="entry name" value="HTH_ARSR"/>
    <property type="match status" value="1"/>
</dbReference>
<dbReference type="Pfam" id="PF13412">
    <property type="entry name" value="HTH_24"/>
    <property type="match status" value="1"/>
</dbReference>
<evidence type="ECO:0000256" key="2">
    <source>
        <dbReference type="ARBA" id="ARBA00023125"/>
    </source>
</evidence>
<dbReference type="InterPro" id="IPR000485">
    <property type="entry name" value="AsnC-type_HTH_dom"/>
</dbReference>
<proteinExistence type="predicted"/>
<dbReference type="SUPFAM" id="SSF54909">
    <property type="entry name" value="Dimeric alpha+beta barrel"/>
    <property type="match status" value="1"/>
</dbReference>
<accession>A0A381SFG3</accession>
<dbReference type="Gene3D" id="1.10.10.10">
    <property type="entry name" value="Winged helix-like DNA-binding domain superfamily/Winged helix DNA-binding domain"/>
    <property type="match status" value="1"/>
</dbReference>
<dbReference type="SUPFAM" id="SSF46785">
    <property type="entry name" value="Winged helix' DNA-binding domain"/>
    <property type="match status" value="1"/>
</dbReference>
<name>A0A381SFG3_9ZZZZ</name>
<protein>
    <recommendedName>
        <fullName evidence="4">HTH asnC-type domain-containing protein</fullName>
    </recommendedName>
</protein>